<evidence type="ECO:0000256" key="3">
    <source>
        <dbReference type="ARBA" id="ARBA00023015"/>
    </source>
</evidence>
<dbReference type="EMBL" id="VCAU01000007">
    <property type="protein sequence ID" value="KAF9893530.1"/>
    <property type="molecule type" value="Genomic_DNA"/>
</dbReference>
<sequence>MADLSFYAPGQRERRAFEYYFHRAAPALSGILDLVFWRGAVLQICRSEPAIWDAIIALSALYERPPITQCAPYRLLAVPLPAVRDQRHREALSWYARSLGALQKRLERSSLDPAVALISCVLFITIELLQGNMAAAVALYRQGIRLIARSESESESESAEIESEASTRATATTNLVTVISDELRGLMGPVFARLGTLTLILAQVAPISKPPVTQHNGFPTFHEARTALYALMTEWKLLNQDAKIIPSPPDLTPRQRDLEAQLLTWHRHFLSMPLHPDRNPHLPPPPRNRLPLPRALLRHDPGPSAHRPGLYRDRKRHPATIHLRNGCGATAVYHGDEVPGAGAAAGGVAAAAASAAGAEPVYVSAGGAYFGGGGFGGGGSTVVGGAGVVVGGGAEDGGGGSGGGGVGEGF</sequence>
<evidence type="ECO:0000256" key="2">
    <source>
        <dbReference type="ARBA" id="ARBA00022833"/>
    </source>
</evidence>
<name>A0AAD4GY95_ASPNN</name>
<keyword evidence="1" id="KW-0479">Metal-binding</keyword>
<dbReference type="Pfam" id="PF11951">
    <property type="entry name" value="Fungal_trans_2"/>
    <property type="match status" value="1"/>
</dbReference>
<accession>A0AAD4GY95</accession>
<proteinExistence type="predicted"/>
<evidence type="ECO:0000256" key="6">
    <source>
        <dbReference type="ARBA" id="ARBA00023242"/>
    </source>
</evidence>
<evidence type="ECO:0000256" key="1">
    <source>
        <dbReference type="ARBA" id="ARBA00022723"/>
    </source>
</evidence>
<gene>
    <name evidence="7" type="ORF">FE257_010842</name>
</gene>
<keyword evidence="8" id="KW-1185">Reference proteome</keyword>
<dbReference type="PANTHER" id="PTHR36206">
    <property type="entry name" value="ASPERCRYPTIN BIOSYNTHESIS CLUSTER-SPECIFIC TRANSCRIPTION REGULATOR ATNN-RELATED"/>
    <property type="match status" value="1"/>
</dbReference>
<dbReference type="InterPro" id="IPR052360">
    <property type="entry name" value="Transcr_Regulatory_Proteins"/>
</dbReference>
<keyword evidence="4" id="KW-0238">DNA-binding</keyword>
<evidence type="ECO:0000313" key="7">
    <source>
        <dbReference type="EMBL" id="KAF9893530.1"/>
    </source>
</evidence>
<keyword evidence="6" id="KW-0539">Nucleus</keyword>
<evidence type="ECO:0000256" key="4">
    <source>
        <dbReference type="ARBA" id="ARBA00023125"/>
    </source>
</evidence>
<dbReference type="Proteomes" id="UP001194746">
    <property type="component" value="Unassembled WGS sequence"/>
</dbReference>
<dbReference type="InterPro" id="IPR021858">
    <property type="entry name" value="Fun_TF"/>
</dbReference>
<dbReference type="GO" id="GO:0046872">
    <property type="term" value="F:metal ion binding"/>
    <property type="evidence" value="ECO:0007669"/>
    <property type="project" value="UniProtKB-KW"/>
</dbReference>
<protein>
    <submittedName>
        <fullName evidence="7">Uncharacterized protein</fullName>
    </submittedName>
</protein>
<dbReference type="GO" id="GO:0003677">
    <property type="term" value="F:DNA binding"/>
    <property type="evidence" value="ECO:0007669"/>
    <property type="project" value="UniProtKB-KW"/>
</dbReference>
<dbReference type="PANTHER" id="PTHR36206:SF14">
    <property type="entry name" value="ZN(2)-C6 FUNGAL-TYPE DOMAIN-CONTAINING PROTEIN-RELATED"/>
    <property type="match status" value="1"/>
</dbReference>
<organism evidence="7 8">
    <name type="scientific">Aspergillus nanangensis</name>
    <dbReference type="NCBI Taxonomy" id="2582783"/>
    <lineage>
        <taxon>Eukaryota</taxon>
        <taxon>Fungi</taxon>
        <taxon>Dikarya</taxon>
        <taxon>Ascomycota</taxon>
        <taxon>Pezizomycotina</taxon>
        <taxon>Eurotiomycetes</taxon>
        <taxon>Eurotiomycetidae</taxon>
        <taxon>Eurotiales</taxon>
        <taxon>Aspergillaceae</taxon>
        <taxon>Aspergillus</taxon>
        <taxon>Aspergillus subgen. Circumdati</taxon>
    </lineage>
</organism>
<keyword evidence="5" id="KW-0804">Transcription</keyword>
<evidence type="ECO:0000256" key="5">
    <source>
        <dbReference type="ARBA" id="ARBA00023163"/>
    </source>
</evidence>
<reference evidence="7" key="1">
    <citation type="journal article" date="2019" name="Beilstein J. Org. Chem.">
        <title>Nanangenines: drimane sesquiterpenoids as the dominant metabolite cohort of a novel Australian fungus, Aspergillus nanangensis.</title>
        <authorList>
            <person name="Lacey H.J."/>
            <person name="Gilchrist C.L.M."/>
            <person name="Crombie A."/>
            <person name="Kalaitzis J.A."/>
            <person name="Vuong D."/>
            <person name="Rutledge P.J."/>
            <person name="Turner P."/>
            <person name="Pitt J.I."/>
            <person name="Lacey E."/>
            <person name="Chooi Y.H."/>
            <person name="Piggott A.M."/>
        </authorList>
    </citation>
    <scope>NUCLEOTIDE SEQUENCE</scope>
    <source>
        <strain evidence="7">MST-FP2251</strain>
    </source>
</reference>
<dbReference type="AlphaFoldDB" id="A0AAD4GY95"/>
<keyword evidence="3" id="KW-0805">Transcription regulation</keyword>
<reference evidence="7" key="2">
    <citation type="submission" date="2020-02" db="EMBL/GenBank/DDBJ databases">
        <authorList>
            <person name="Gilchrist C.L.M."/>
            <person name="Chooi Y.-H."/>
        </authorList>
    </citation>
    <scope>NUCLEOTIDE SEQUENCE</scope>
    <source>
        <strain evidence="7">MST-FP2251</strain>
    </source>
</reference>
<keyword evidence="2" id="KW-0862">Zinc</keyword>
<comment type="caution">
    <text evidence="7">The sequence shown here is derived from an EMBL/GenBank/DDBJ whole genome shotgun (WGS) entry which is preliminary data.</text>
</comment>
<evidence type="ECO:0000313" key="8">
    <source>
        <dbReference type="Proteomes" id="UP001194746"/>
    </source>
</evidence>